<feature type="transmembrane region" description="Helical" evidence="8">
    <location>
        <begin position="189"/>
        <end position="206"/>
    </location>
</feature>
<evidence type="ECO:0000256" key="1">
    <source>
        <dbReference type="ARBA" id="ARBA00004429"/>
    </source>
</evidence>
<feature type="domain" description="ABC transmembrane type-1" evidence="9">
    <location>
        <begin position="19"/>
        <end position="207"/>
    </location>
</feature>
<dbReference type="Proteomes" id="UP000063308">
    <property type="component" value="Chromosome"/>
</dbReference>
<evidence type="ECO:0000256" key="3">
    <source>
        <dbReference type="ARBA" id="ARBA00022448"/>
    </source>
</evidence>
<evidence type="ECO:0000256" key="7">
    <source>
        <dbReference type="ARBA" id="ARBA00023136"/>
    </source>
</evidence>
<feature type="transmembrane region" description="Helical" evidence="8">
    <location>
        <begin position="23"/>
        <end position="43"/>
    </location>
</feature>
<dbReference type="GO" id="GO:0022857">
    <property type="term" value="F:transmembrane transporter activity"/>
    <property type="evidence" value="ECO:0007669"/>
    <property type="project" value="InterPro"/>
</dbReference>
<evidence type="ECO:0000259" key="9">
    <source>
        <dbReference type="PROSITE" id="PS50928"/>
    </source>
</evidence>
<gene>
    <name evidence="10" type="ORF">NK6_5738</name>
</gene>
<dbReference type="PANTHER" id="PTHR30614:SF41">
    <property type="entry name" value="INNER MEMBRANE AMINO-ACID ABC TRANSPORTER PERMEASE PROTEIN YHDY"/>
    <property type="match status" value="1"/>
</dbReference>
<dbReference type="InterPro" id="IPR035906">
    <property type="entry name" value="MetI-like_sf"/>
</dbReference>
<protein>
    <submittedName>
        <fullName evidence="10">ABC transporter permease</fullName>
    </submittedName>
</protein>
<comment type="subcellular location">
    <subcellularLocation>
        <location evidence="1">Cell inner membrane</location>
        <topology evidence="1">Multi-pass membrane protein</topology>
    </subcellularLocation>
    <subcellularLocation>
        <location evidence="8">Cell membrane</location>
        <topology evidence="8">Multi-pass membrane protein</topology>
    </subcellularLocation>
</comment>
<comment type="similarity">
    <text evidence="2">Belongs to the binding-protein-dependent transport system permease family. HisMQ subfamily.</text>
</comment>
<dbReference type="Pfam" id="PF00528">
    <property type="entry name" value="BPD_transp_1"/>
    <property type="match status" value="1"/>
</dbReference>
<evidence type="ECO:0000256" key="8">
    <source>
        <dbReference type="RuleBase" id="RU363032"/>
    </source>
</evidence>
<keyword evidence="3 8" id="KW-0813">Transport</keyword>
<sequence length="223" mass="24202">MRIVQNDLMKEVTELLAGLGNSLLISAIGIALGIGIGLVLGAIRYARIPITNIAIVGFVNAFRCTPLLVQIFLLFYALPDIGIRLTPFETSWLALALWGGAYQTEVFRAAFEAVPKGEVTAARALGLPAFQTFLDVTLPIALRMAITGTTTTAITQFRSSSFMIVVGYQELTYVANRIVSDTFKVFETFGIACLMYLLVCSILSALSRTFERRLAIPGLGVVK</sequence>
<dbReference type="InterPro" id="IPR000515">
    <property type="entry name" value="MetI-like"/>
</dbReference>
<dbReference type="GO" id="GO:0043190">
    <property type="term" value="C:ATP-binding cassette (ABC) transporter complex"/>
    <property type="evidence" value="ECO:0007669"/>
    <property type="project" value="InterPro"/>
</dbReference>
<evidence type="ECO:0000256" key="4">
    <source>
        <dbReference type="ARBA" id="ARBA00022475"/>
    </source>
</evidence>
<dbReference type="EMBL" id="AP014685">
    <property type="protein sequence ID" value="BAR58895.1"/>
    <property type="molecule type" value="Genomic_DNA"/>
</dbReference>
<proteinExistence type="inferred from homology"/>
<name>A0A0E3VVC0_9BRAD</name>
<dbReference type="InterPro" id="IPR010065">
    <property type="entry name" value="AA_ABC_transptr_permease_3TM"/>
</dbReference>
<dbReference type="InterPro" id="IPR043429">
    <property type="entry name" value="ArtM/GltK/GlnP/TcyL/YhdX-like"/>
</dbReference>
<dbReference type="Gene3D" id="1.10.3720.10">
    <property type="entry name" value="MetI-like"/>
    <property type="match status" value="1"/>
</dbReference>
<evidence type="ECO:0000256" key="2">
    <source>
        <dbReference type="ARBA" id="ARBA00010072"/>
    </source>
</evidence>
<dbReference type="GO" id="GO:0006865">
    <property type="term" value="P:amino acid transport"/>
    <property type="evidence" value="ECO:0007669"/>
    <property type="project" value="TreeGrafter"/>
</dbReference>
<keyword evidence="4" id="KW-1003">Cell membrane</keyword>
<feature type="transmembrane region" description="Helical" evidence="8">
    <location>
        <begin position="55"/>
        <end position="78"/>
    </location>
</feature>
<dbReference type="PANTHER" id="PTHR30614">
    <property type="entry name" value="MEMBRANE COMPONENT OF AMINO ACID ABC TRANSPORTER"/>
    <property type="match status" value="1"/>
</dbReference>
<dbReference type="CDD" id="cd06261">
    <property type="entry name" value="TM_PBP2"/>
    <property type="match status" value="1"/>
</dbReference>
<dbReference type="SUPFAM" id="SSF161098">
    <property type="entry name" value="MetI-like"/>
    <property type="match status" value="1"/>
</dbReference>
<organism evidence="10 11">
    <name type="scientific">Bradyrhizobium diazoefficiens</name>
    <dbReference type="NCBI Taxonomy" id="1355477"/>
    <lineage>
        <taxon>Bacteria</taxon>
        <taxon>Pseudomonadati</taxon>
        <taxon>Pseudomonadota</taxon>
        <taxon>Alphaproteobacteria</taxon>
        <taxon>Hyphomicrobiales</taxon>
        <taxon>Nitrobacteraceae</taxon>
        <taxon>Bradyrhizobium</taxon>
    </lineage>
</organism>
<evidence type="ECO:0000256" key="6">
    <source>
        <dbReference type="ARBA" id="ARBA00022989"/>
    </source>
</evidence>
<dbReference type="NCBIfam" id="TIGR01726">
    <property type="entry name" value="HEQRo_perm_3TM"/>
    <property type="match status" value="1"/>
</dbReference>
<dbReference type="AlphaFoldDB" id="A0A0E3VVC0"/>
<keyword evidence="6 8" id="KW-1133">Transmembrane helix</keyword>
<reference evidence="10 11" key="1">
    <citation type="submission" date="2014-11" db="EMBL/GenBank/DDBJ databases">
        <title>Symbiosis island explosion on the genome of extra-slow-growing strains of soybean bradyrhizobia with massive insertion sequences.</title>
        <authorList>
            <person name="Iida T."/>
            <person name="Minamisawa K."/>
        </authorList>
    </citation>
    <scope>NUCLEOTIDE SEQUENCE [LARGE SCALE GENOMIC DNA]</scope>
    <source>
        <strain evidence="10 11">NK6</strain>
    </source>
</reference>
<accession>A0A0E3VVC0</accession>
<evidence type="ECO:0000313" key="11">
    <source>
        <dbReference type="Proteomes" id="UP000063308"/>
    </source>
</evidence>
<evidence type="ECO:0000256" key="5">
    <source>
        <dbReference type="ARBA" id="ARBA00022692"/>
    </source>
</evidence>
<evidence type="ECO:0000313" key="10">
    <source>
        <dbReference type="EMBL" id="BAR58895.1"/>
    </source>
</evidence>
<keyword evidence="7 8" id="KW-0472">Membrane</keyword>
<dbReference type="PROSITE" id="PS50928">
    <property type="entry name" value="ABC_TM1"/>
    <property type="match status" value="1"/>
</dbReference>
<keyword evidence="5 8" id="KW-0812">Transmembrane</keyword>